<reference evidence="2" key="1">
    <citation type="journal article" date="2020" name="Stud. Mycol.">
        <title>101 Dothideomycetes genomes: a test case for predicting lifestyles and emergence of pathogens.</title>
        <authorList>
            <person name="Haridas S."/>
            <person name="Albert R."/>
            <person name="Binder M."/>
            <person name="Bloem J."/>
            <person name="Labutti K."/>
            <person name="Salamov A."/>
            <person name="Andreopoulos B."/>
            <person name="Baker S."/>
            <person name="Barry K."/>
            <person name="Bills G."/>
            <person name="Bluhm B."/>
            <person name="Cannon C."/>
            <person name="Castanera R."/>
            <person name="Culley D."/>
            <person name="Daum C."/>
            <person name="Ezra D."/>
            <person name="Gonzalez J."/>
            <person name="Henrissat B."/>
            <person name="Kuo A."/>
            <person name="Liang C."/>
            <person name="Lipzen A."/>
            <person name="Lutzoni F."/>
            <person name="Magnuson J."/>
            <person name="Mondo S."/>
            <person name="Nolan M."/>
            <person name="Ohm R."/>
            <person name="Pangilinan J."/>
            <person name="Park H.-J."/>
            <person name="Ramirez L."/>
            <person name="Alfaro M."/>
            <person name="Sun H."/>
            <person name="Tritt A."/>
            <person name="Yoshinaga Y."/>
            <person name="Zwiers L.-H."/>
            <person name="Turgeon B."/>
            <person name="Goodwin S."/>
            <person name="Spatafora J."/>
            <person name="Crous P."/>
            <person name="Grigoriev I."/>
        </authorList>
    </citation>
    <scope>NUCLEOTIDE SEQUENCE</scope>
    <source>
        <strain evidence="2">CBS 119687</strain>
    </source>
</reference>
<feature type="compositionally biased region" description="Polar residues" evidence="1">
    <location>
        <begin position="270"/>
        <end position="282"/>
    </location>
</feature>
<organism evidence="2 3">
    <name type="scientific">Dothidotthia symphoricarpi CBS 119687</name>
    <dbReference type="NCBI Taxonomy" id="1392245"/>
    <lineage>
        <taxon>Eukaryota</taxon>
        <taxon>Fungi</taxon>
        <taxon>Dikarya</taxon>
        <taxon>Ascomycota</taxon>
        <taxon>Pezizomycotina</taxon>
        <taxon>Dothideomycetes</taxon>
        <taxon>Pleosporomycetidae</taxon>
        <taxon>Pleosporales</taxon>
        <taxon>Dothidotthiaceae</taxon>
        <taxon>Dothidotthia</taxon>
    </lineage>
</organism>
<dbReference type="AlphaFoldDB" id="A0A6A5ZZ32"/>
<dbReference type="GeneID" id="54411398"/>
<proteinExistence type="predicted"/>
<dbReference type="RefSeq" id="XP_033518547.1">
    <property type="nucleotide sequence ID" value="XM_033670966.1"/>
</dbReference>
<feature type="compositionally biased region" description="Pro residues" evidence="1">
    <location>
        <begin position="319"/>
        <end position="335"/>
    </location>
</feature>
<keyword evidence="3" id="KW-1185">Reference proteome</keyword>
<protein>
    <submittedName>
        <fullName evidence="2">Uncharacterized protein</fullName>
    </submittedName>
</protein>
<gene>
    <name evidence="2" type="ORF">P153DRAFT_390701</name>
</gene>
<evidence type="ECO:0000313" key="3">
    <source>
        <dbReference type="Proteomes" id="UP000799771"/>
    </source>
</evidence>
<feature type="region of interest" description="Disordered" evidence="1">
    <location>
        <begin position="314"/>
        <end position="338"/>
    </location>
</feature>
<feature type="region of interest" description="Disordered" evidence="1">
    <location>
        <begin position="235"/>
        <end position="294"/>
    </location>
</feature>
<evidence type="ECO:0000313" key="2">
    <source>
        <dbReference type="EMBL" id="KAF2124154.1"/>
    </source>
</evidence>
<evidence type="ECO:0000256" key="1">
    <source>
        <dbReference type="SAM" id="MobiDB-lite"/>
    </source>
</evidence>
<dbReference type="Proteomes" id="UP000799771">
    <property type="component" value="Unassembled WGS sequence"/>
</dbReference>
<accession>A0A6A5ZZ32</accession>
<sequence length="389" mass="42079">MLPAPSSPETLFFPLAAAVVDANTLLLAVDTAIDSLSFLCQFRDSTCFIQYEQIAPARTTSPHILRGRMMNIPGPERPLPSSPSDSHSGGGTGSAMNSSMGHSQRTERGHDQRLDILELVLQDFLGNPTHDRPKTPYTRLLRFLHRSASQKPGSQSQNIYAMQSMQNSTPNRRSQNTQLDYKNGSGSLLALLQQLVHADQPRHNRNSSRSSQTTPGGANIYLEQIASVISDWLQSDEVDDPPGEQTSSHGRSSRSRRPRSQVVHMDGNHININIGSSCTESRPCSRGDHGRGVVVQPQGADVEPIPPLVAAQAAAVQPPATPPPAAPPPATPPQAAPNYAAQDDLAQDDLAQDDAALRIIAVFNATGNKPHLFIHLRSSDSYEEVNVKL</sequence>
<feature type="region of interest" description="Disordered" evidence="1">
    <location>
        <begin position="70"/>
        <end position="109"/>
    </location>
</feature>
<dbReference type="EMBL" id="ML977520">
    <property type="protein sequence ID" value="KAF2124154.1"/>
    <property type="molecule type" value="Genomic_DNA"/>
</dbReference>
<name>A0A6A5ZZ32_9PLEO</name>